<proteinExistence type="predicted"/>
<feature type="compositionally biased region" description="Low complexity" evidence="1">
    <location>
        <begin position="13"/>
        <end position="35"/>
    </location>
</feature>
<feature type="region of interest" description="Disordered" evidence="1">
    <location>
        <begin position="795"/>
        <end position="913"/>
    </location>
</feature>
<feature type="compositionally biased region" description="Low complexity" evidence="1">
    <location>
        <begin position="71"/>
        <end position="86"/>
    </location>
</feature>
<dbReference type="EMBL" id="JAUEPP010000002">
    <property type="protein sequence ID" value="KAK3350679.1"/>
    <property type="molecule type" value="Genomic_DNA"/>
</dbReference>
<dbReference type="AlphaFoldDB" id="A0AAE0MUF6"/>
<evidence type="ECO:0000256" key="1">
    <source>
        <dbReference type="SAM" id="MobiDB-lite"/>
    </source>
</evidence>
<feature type="compositionally biased region" description="Basic and acidic residues" evidence="1">
    <location>
        <begin position="165"/>
        <end position="187"/>
    </location>
</feature>
<feature type="region of interest" description="Disordered" evidence="1">
    <location>
        <begin position="477"/>
        <end position="502"/>
    </location>
</feature>
<accession>A0AAE0MUF6</accession>
<dbReference type="GeneID" id="87861447"/>
<comment type="caution">
    <text evidence="2">The sequence shown here is derived from an EMBL/GenBank/DDBJ whole genome shotgun (WGS) entry which is preliminary data.</text>
</comment>
<reference evidence="2" key="1">
    <citation type="journal article" date="2023" name="Mol. Phylogenet. Evol.">
        <title>Genome-scale phylogeny and comparative genomics of the fungal order Sordariales.</title>
        <authorList>
            <person name="Hensen N."/>
            <person name="Bonometti L."/>
            <person name="Westerberg I."/>
            <person name="Brannstrom I.O."/>
            <person name="Guillou S."/>
            <person name="Cros-Aarteil S."/>
            <person name="Calhoun S."/>
            <person name="Haridas S."/>
            <person name="Kuo A."/>
            <person name="Mondo S."/>
            <person name="Pangilinan J."/>
            <person name="Riley R."/>
            <person name="LaButti K."/>
            <person name="Andreopoulos B."/>
            <person name="Lipzen A."/>
            <person name="Chen C."/>
            <person name="Yan M."/>
            <person name="Daum C."/>
            <person name="Ng V."/>
            <person name="Clum A."/>
            <person name="Steindorff A."/>
            <person name="Ohm R.A."/>
            <person name="Martin F."/>
            <person name="Silar P."/>
            <person name="Natvig D.O."/>
            <person name="Lalanne C."/>
            <person name="Gautier V."/>
            <person name="Ament-Velasquez S.L."/>
            <person name="Kruys A."/>
            <person name="Hutchinson M.I."/>
            <person name="Powell A.J."/>
            <person name="Barry K."/>
            <person name="Miller A.N."/>
            <person name="Grigoriev I.V."/>
            <person name="Debuchy R."/>
            <person name="Gladieux P."/>
            <person name="Hiltunen Thoren M."/>
            <person name="Johannesson H."/>
        </authorList>
    </citation>
    <scope>NUCLEOTIDE SEQUENCE</scope>
    <source>
        <strain evidence="2">CBS 560.94</strain>
    </source>
</reference>
<keyword evidence="3" id="KW-1185">Reference proteome</keyword>
<feature type="compositionally biased region" description="Basic and acidic residues" evidence="1">
    <location>
        <begin position="593"/>
        <end position="608"/>
    </location>
</feature>
<feature type="compositionally biased region" description="Basic and acidic residues" evidence="1">
    <location>
        <begin position="714"/>
        <end position="736"/>
    </location>
</feature>
<feature type="compositionally biased region" description="Basic residues" evidence="1">
    <location>
        <begin position="296"/>
        <end position="306"/>
    </location>
</feature>
<feature type="compositionally biased region" description="Basic and acidic residues" evidence="1">
    <location>
        <begin position="874"/>
        <end position="887"/>
    </location>
</feature>
<feature type="compositionally biased region" description="Gly residues" evidence="1">
    <location>
        <begin position="858"/>
        <end position="871"/>
    </location>
</feature>
<name>A0AAE0MUF6_9PEZI</name>
<feature type="compositionally biased region" description="Acidic residues" evidence="1">
    <location>
        <begin position="828"/>
        <end position="845"/>
    </location>
</feature>
<feature type="region of interest" description="Disordered" evidence="1">
    <location>
        <begin position="332"/>
        <end position="371"/>
    </location>
</feature>
<dbReference type="RefSeq" id="XP_062683974.1">
    <property type="nucleotide sequence ID" value="XM_062824293.1"/>
</dbReference>
<dbReference type="Proteomes" id="UP001278500">
    <property type="component" value="Unassembled WGS sequence"/>
</dbReference>
<feature type="compositionally biased region" description="Low complexity" evidence="1">
    <location>
        <begin position="682"/>
        <end position="696"/>
    </location>
</feature>
<sequence>MTARSIIDPSPPWTSTLLPPARSRSRSSSQASKPKPTGKRPKNGSQLQIQPGARANPQSTTSLASNGSMITTTTATYSGGTTLRRTYGGGTTLPGYRSGSGSRRRSSNLSKEWRHDPKRNKKAQEAARKIMEGCYSRKKRGRGWRMKDRVRKWGRELRNMNGLRGLRDDGGGAGRRGGEAEGKREGRWSWRRGRKGVQDADNGVWGFEGHKRTDKPAAAAAAAAAAAEETRWQLALGPWDETTGIPLPPPIPKPPRNSVAMDRLAEVLGASSTEKQKDTNNRRYADYADRGEVHEHKKMQSKHKNRTSGLWKRGLEKVKKLLISSTDIRKAHSEKTTTTMDRNNKANESDEESSHKSSQKPSPRRPPILRLKSMVAPPTYWYIDEKDNESHFGEGKLPRSAKEKGKGIDYRLYHEDSIFKTHRPGFPPPREGPKAPCECKRCKTAIDLVSMATAGNQGDGTLLPTYQGLVPSYRTANFTRSPRSIPSSSQTPPAGLPSLLMPSRPTYLGSRLPPYQDTWALPPISPLMDFGQATEFSAFTFTDTGRLPGTFQESASLKTTTSEQTPTKTQMKTSPKRTRQERTTRPQGLLKNPSKDRRIPESEEDHRLTASPSKHITADITSDGLDSDPDHDHSHQLDTQENEHKHEQYEDETHHPCDRAPSYVGTGQRPPKLFFTRPRPPHASSSASASVSAALPSPVPEEGGSNSNSNNTADVDHHQHEHDPQQIHDDQLEEKHRHSHHNRYKTGVETGVESGSGPLRHTRTRTASVQVDSDLLIIPLEEVEDCYYLLPHSCASSSSDAASDPEGDPEGNEHDKKEALDSEKNKDEDEDEDEGEGEDGGEQWEWDYGRGGWRIVDGGNGRVNERGGGGVNIKVREMKGGEGKETETGTGTGTDMGESFATSTGTGLWMNGF</sequence>
<organism evidence="2 3">
    <name type="scientific">Neurospora tetraspora</name>
    <dbReference type="NCBI Taxonomy" id="94610"/>
    <lineage>
        <taxon>Eukaryota</taxon>
        <taxon>Fungi</taxon>
        <taxon>Dikarya</taxon>
        <taxon>Ascomycota</taxon>
        <taxon>Pezizomycotina</taxon>
        <taxon>Sordariomycetes</taxon>
        <taxon>Sordariomycetidae</taxon>
        <taxon>Sordariales</taxon>
        <taxon>Sordariaceae</taxon>
        <taxon>Neurospora</taxon>
    </lineage>
</organism>
<feature type="compositionally biased region" description="Low complexity" evidence="1">
    <location>
        <begin position="558"/>
        <end position="570"/>
    </location>
</feature>
<feature type="region of interest" description="Disordered" evidence="1">
    <location>
        <begin position="164"/>
        <end position="187"/>
    </location>
</feature>
<gene>
    <name evidence="2" type="ORF">B0H65DRAFT_420632</name>
</gene>
<feature type="compositionally biased region" description="Basic and acidic residues" evidence="1">
    <location>
        <begin position="811"/>
        <end position="827"/>
    </location>
</feature>
<feature type="region of interest" description="Disordered" evidence="1">
    <location>
        <begin position="1"/>
        <end position="125"/>
    </location>
</feature>
<feature type="region of interest" description="Disordered" evidence="1">
    <location>
        <begin position="547"/>
        <end position="765"/>
    </location>
</feature>
<feature type="compositionally biased region" description="Polar residues" evidence="1">
    <location>
        <begin position="477"/>
        <end position="492"/>
    </location>
</feature>
<protein>
    <submittedName>
        <fullName evidence="2">Uncharacterized protein</fullName>
    </submittedName>
</protein>
<feature type="compositionally biased region" description="Polar residues" evidence="1">
    <location>
        <begin position="56"/>
        <end position="70"/>
    </location>
</feature>
<evidence type="ECO:0000313" key="3">
    <source>
        <dbReference type="Proteomes" id="UP001278500"/>
    </source>
</evidence>
<feature type="compositionally biased region" description="Basic and acidic residues" evidence="1">
    <location>
        <begin position="342"/>
        <end position="355"/>
    </location>
</feature>
<feature type="compositionally biased region" description="Basic and acidic residues" evidence="1">
    <location>
        <begin position="628"/>
        <end position="658"/>
    </location>
</feature>
<feature type="region of interest" description="Disordered" evidence="1">
    <location>
        <begin position="289"/>
        <end position="310"/>
    </location>
</feature>
<reference evidence="2" key="2">
    <citation type="submission" date="2023-06" db="EMBL/GenBank/DDBJ databases">
        <authorList>
            <consortium name="Lawrence Berkeley National Laboratory"/>
            <person name="Haridas S."/>
            <person name="Hensen N."/>
            <person name="Bonometti L."/>
            <person name="Westerberg I."/>
            <person name="Brannstrom I.O."/>
            <person name="Guillou S."/>
            <person name="Cros-Aarteil S."/>
            <person name="Calhoun S."/>
            <person name="Kuo A."/>
            <person name="Mondo S."/>
            <person name="Pangilinan J."/>
            <person name="Riley R."/>
            <person name="Labutti K."/>
            <person name="Andreopoulos B."/>
            <person name="Lipzen A."/>
            <person name="Chen C."/>
            <person name="Yanf M."/>
            <person name="Daum C."/>
            <person name="Ng V."/>
            <person name="Clum A."/>
            <person name="Steindorff A."/>
            <person name="Ohm R."/>
            <person name="Martin F."/>
            <person name="Silar P."/>
            <person name="Natvig D."/>
            <person name="Lalanne C."/>
            <person name="Gautier V."/>
            <person name="Ament-Velasquez S.L."/>
            <person name="Kruys A."/>
            <person name="Hutchinson M.I."/>
            <person name="Powell A.J."/>
            <person name="Barry K."/>
            <person name="Miller A.N."/>
            <person name="Grigoriev I.V."/>
            <person name="Debuchy R."/>
            <person name="Gladieux P."/>
            <person name="Thoren M.H."/>
            <person name="Johannesson H."/>
        </authorList>
    </citation>
    <scope>NUCLEOTIDE SEQUENCE</scope>
    <source>
        <strain evidence="2">CBS 560.94</strain>
    </source>
</reference>
<evidence type="ECO:0000313" key="2">
    <source>
        <dbReference type="EMBL" id="KAK3350679.1"/>
    </source>
</evidence>